<dbReference type="KEGG" id="hpel:HZS54_20035"/>
<dbReference type="EMBL" id="CP058909">
    <property type="protein sequence ID" value="QLH83777.1"/>
    <property type="molecule type" value="Genomic_DNA"/>
</dbReference>
<evidence type="ECO:0000313" key="2">
    <source>
        <dbReference type="EMBL" id="QLH83777.1"/>
    </source>
</evidence>
<keyword evidence="1" id="KW-0175">Coiled coil</keyword>
<feature type="coiled-coil region" evidence="1">
    <location>
        <begin position="33"/>
        <end position="63"/>
    </location>
</feature>
<reference evidence="2 3" key="1">
    <citation type="submission" date="2020-07" db="EMBL/GenBank/DDBJ databases">
        <title>Halosimplex litoreum sp. nov. and Halosimplex rubrum sp. nov., isolated from different salt environments.</title>
        <authorList>
            <person name="Cui H."/>
        </authorList>
    </citation>
    <scope>NUCLEOTIDE SEQUENCE [LARGE SCALE GENOMIC DNA]</scope>
    <source>
        <strain evidence="2 3">R2</strain>
    </source>
</reference>
<dbReference type="RefSeq" id="WP_179918819.1">
    <property type="nucleotide sequence ID" value="NZ_CP058909.1"/>
</dbReference>
<proteinExistence type="predicted"/>
<dbReference type="AlphaFoldDB" id="A0A7D5P8Z5"/>
<protein>
    <submittedName>
        <fullName evidence="2">Uncharacterized protein</fullName>
    </submittedName>
</protein>
<dbReference type="Proteomes" id="UP000509346">
    <property type="component" value="Chromosome"/>
</dbReference>
<accession>A0A7D5P8Z5</accession>
<evidence type="ECO:0000256" key="1">
    <source>
        <dbReference type="SAM" id="Coils"/>
    </source>
</evidence>
<gene>
    <name evidence="2" type="ORF">HZS54_20035</name>
</gene>
<keyword evidence="3" id="KW-1185">Reference proteome</keyword>
<organism evidence="2 3">
    <name type="scientific">Halosimplex pelagicum</name>
    <dbReference type="NCBI Taxonomy" id="869886"/>
    <lineage>
        <taxon>Archaea</taxon>
        <taxon>Methanobacteriati</taxon>
        <taxon>Methanobacteriota</taxon>
        <taxon>Stenosarchaea group</taxon>
        <taxon>Halobacteria</taxon>
        <taxon>Halobacteriales</taxon>
        <taxon>Haloarculaceae</taxon>
        <taxon>Halosimplex</taxon>
    </lineage>
</organism>
<name>A0A7D5P8Z5_9EURY</name>
<dbReference type="GeneID" id="56084930"/>
<sequence length="66" mass="7770">MTANKDELPDDPGQLQQIIEDIREDVENDEGITEEEKEFLDDLEEKRQRIKDASDRMDDVYDDLLS</sequence>
<evidence type="ECO:0000313" key="3">
    <source>
        <dbReference type="Proteomes" id="UP000509346"/>
    </source>
</evidence>